<feature type="region of interest" description="Disordered" evidence="1">
    <location>
        <begin position="1"/>
        <end position="40"/>
    </location>
</feature>
<evidence type="ECO:0000313" key="3">
    <source>
        <dbReference type="Proteomes" id="UP000314294"/>
    </source>
</evidence>
<dbReference type="Proteomes" id="UP000314294">
    <property type="component" value="Unassembled WGS sequence"/>
</dbReference>
<sequence length="60" mass="6384">MQAPFSPQTELQNRQVESMPMPKISGGGIKPGKGGDYRQTAEALTASLTGLVQPAKQAER</sequence>
<evidence type="ECO:0000313" key="2">
    <source>
        <dbReference type="EMBL" id="TNN58759.1"/>
    </source>
</evidence>
<organism evidence="2 3">
    <name type="scientific">Liparis tanakae</name>
    <name type="common">Tanaka's snailfish</name>
    <dbReference type="NCBI Taxonomy" id="230148"/>
    <lineage>
        <taxon>Eukaryota</taxon>
        <taxon>Metazoa</taxon>
        <taxon>Chordata</taxon>
        <taxon>Craniata</taxon>
        <taxon>Vertebrata</taxon>
        <taxon>Euteleostomi</taxon>
        <taxon>Actinopterygii</taxon>
        <taxon>Neopterygii</taxon>
        <taxon>Teleostei</taxon>
        <taxon>Neoteleostei</taxon>
        <taxon>Acanthomorphata</taxon>
        <taxon>Eupercaria</taxon>
        <taxon>Perciformes</taxon>
        <taxon>Cottioidei</taxon>
        <taxon>Cottales</taxon>
        <taxon>Liparidae</taxon>
        <taxon>Liparis</taxon>
    </lineage>
</organism>
<keyword evidence="3" id="KW-1185">Reference proteome</keyword>
<dbReference type="AlphaFoldDB" id="A0A4Z2GZ51"/>
<feature type="compositionally biased region" description="Gly residues" evidence="1">
    <location>
        <begin position="25"/>
        <end position="34"/>
    </location>
</feature>
<protein>
    <submittedName>
        <fullName evidence="2">Uncharacterized protein</fullName>
    </submittedName>
</protein>
<gene>
    <name evidence="2" type="ORF">EYF80_031004</name>
</gene>
<feature type="compositionally biased region" description="Polar residues" evidence="1">
    <location>
        <begin position="1"/>
        <end position="16"/>
    </location>
</feature>
<proteinExistence type="predicted"/>
<name>A0A4Z2GZ51_9TELE</name>
<dbReference type="EMBL" id="SRLO01000371">
    <property type="protein sequence ID" value="TNN58759.1"/>
    <property type="molecule type" value="Genomic_DNA"/>
</dbReference>
<comment type="caution">
    <text evidence="2">The sequence shown here is derived from an EMBL/GenBank/DDBJ whole genome shotgun (WGS) entry which is preliminary data.</text>
</comment>
<reference evidence="2 3" key="1">
    <citation type="submission" date="2019-03" db="EMBL/GenBank/DDBJ databases">
        <title>First draft genome of Liparis tanakae, snailfish: a comprehensive survey of snailfish specific genes.</title>
        <authorList>
            <person name="Kim W."/>
            <person name="Song I."/>
            <person name="Jeong J.-H."/>
            <person name="Kim D."/>
            <person name="Kim S."/>
            <person name="Ryu S."/>
            <person name="Song J.Y."/>
            <person name="Lee S.K."/>
        </authorList>
    </citation>
    <scope>NUCLEOTIDE SEQUENCE [LARGE SCALE GENOMIC DNA]</scope>
    <source>
        <tissue evidence="2">Muscle</tissue>
    </source>
</reference>
<evidence type="ECO:0000256" key="1">
    <source>
        <dbReference type="SAM" id="MobiDB-lite"/>
    </source>
</evidence>
<accession>A0A4Z2GZ51</accession>